<dbReference type="AlphaFoldDB" id="A0A1F7ZY87"/>
<dbReference type="GO" id="GO:0016787">
    <property type="term" value="F:hydrolase activity"/>
    <property type="evidence" value="ECO:0007669"/>
    <property type="project" value="UniProtKB-KW"/>
</dbReference>
<feature type="chain" id="PRO_5012498105" evidence="4">
    <location>
        <begin position="16"/>
        <end position="213"/>
    </location>
</feature>
<feature type="region of interest" description="Disordered" evidence="3">
    <location>
        <begin position="37"/>
        <end position="74"/>
    </location>
</feature>
<reference evidence="5 6" key="1">
    <citation type="journal article" date="2016" name="Genome Biol. Evol.">
        <title>Draft genome sequence of an aflatoxigenic Aspergillus species, A. bombycis.</title>
        <authorList>
            <person name="Moore G.G."/>
            <person name="Mack B.M."/>
            <person name="Beltz S.B."/>
            <person name="Gilbert M.K."/>
        </authorList>
    </citation>
    <scope>NUCLEOTIDE SEQUENCE [LARGE SCALE GENOMIC DNA]</scope>
    <source>
        <strain evidence="6">NRRL 26010</strain>
    </source>
</reference>
<keyword evidence="6" id="KW-1185">Reference proteome</keyword>
<keyword evidence="4" id="KW-0732">Signal</keyword>
<evidence type="ECO:0000256" key="4">
    <source>
        <dbReference type="SAM" id="SignalP"/>
    </source>
</evidence>
<evidence type="ECO:0000256" key="1">
    <source>
        <dbReference type="ARBA" id="ARBA00022722"/>
    </source>
</evidence>
<sequence length="213" mass="23665">MKVAVALSLISLAVAVPPKRPPSPVLSEDFNNFKNPNNFNKMNNFAPPAQRPPSPALSDAGTQPAPLQPATPIPANIQGLDASFSVKCGKSTVLGEDIHRAISLGVSLDRQRTQLARFPHDYSNYENFKFRHKNCNRNNGLHRREMAIVKGEYFNGRWEDVKRFRAIFLHDPSSPVDQNGRPSAIYCGTIYHPRGTNAFNGCDVRKLESRVAV</sequence>
<protein>
    <submittedName>
        <fullName evidence="5">Uncharacterized protein</fullName>
    </submittedName>
</protein>
<feature type="signal peptide" evidence="4">
    <location>
        <begin position="1"/>
        <end position="15"/>
    </location>
</feature>
<dbReference type="RefSeq" id="XP_022387926.1">
    <property type="nucleotide sequence ID" value="XM_022534821.1"/>
</dbReference>
<name>A0A1F7ZY87_9EURO</name>
<dbReference type="GO" id="GO:0004540">
    <property type="term" value="F:RNA nuclease activity"/>
    <property type="evidence" value="ECO:0007669"/>
    <property type="project" value="InterPro"/>
</dbReference>
<dbReference type="Gene3D" id="3.10.450.30">
    <property type="entry name" value="Microbial ribonucleases"/>
    <property type="match status" value="1"/>
</dbReference>
<evidence type="ECO:0000256" key="3">
    <source>
        <dbReference type="SAM" id="MobiDB-lite"/>
    </source>
</evidence>
<feature type="compositionally biased region" description="Low complexity" evidence="3">
    <location>
        <begin position="37"/>
        <end position="48"/>
    </location>
</feature>
<keyword evidence="2" id="KW-0378">Hydrolase</keyword>
<evidence type="ECO:0000313" key="6">
    <source>
        <dbReference type="Proteomes" id="UP000179179"/>
    </source>
</evidence>
<comment type="caution">
    <text evidence="5">The sequence shown here is derived from an EMBL/GenBank/DDBJ whole genome shotgun (WGS) entry which is preliminary data.</text>
</comment>
<dbReference type="GO" id="GO:0003723">
    <property type="term" value="F:RNA binding"/>
    <property type="evidence" value="ECO:0007669"/>
    <property type="project" value="InterPro"/>
</dbReference>
<dbReference type="GeneID" id="34451082"/>
<dbReference type="EMBL" id="LYCR01000058">
    <property type="protein sequence ID" value="OGM44209.1"/>
    <property type="molecule type" value="Genomic_DNA"/>
</dbReference>
<keyword evidence="1" id="KW-0540">Nuclease</keyword>
<dbReference type="OrthoDB" id="5425539at2759"/>
<organism evidence="5 6">
    <name type="scientific">Aspergillus bombycis</name>
    <dbReference type="NCBI Taxonomy" id="109264"/>
    <lineage>
        <taxon>Eukaryota</taxon>
        <taxon>Fungi</taxon>
        <taxon>Dikarya</taxon>
        <taxon>Ascomycota</taxon>
        <taxon>Pezizomycotina</taxon>
        <taxon>Eurotiomycetes</taxon>
        <taxon>Eurotiomycetidae</taxon>
        <taxon>Eurotiales</taxon>
        <taxon>Aspergillaceae</taxon>
        <taxon>Aspergillus</taxon>
    </lineage>
</organism>
<dbReference type="SUPFAM" id="SSF53933">
    <property type="entry name" value="Microbial ribonucleases"/>
    <property type="match status" value="1"/>
</dbReference>
<dbReference type="InterPro" id="IPR016191">
    <property type="entry name" value="Ribonuclease/ribotoxin"/>
</dbReference>
<proteinExistence type="predicted"/>
<evidence type="ECO:0000313" key="5">
    <source>
        <dbReference type="EMBL" id="OGM44209.1"/>
    </source>
</evidence>
<evidence type="ECO:0000256" key="2">
    <source>
        <dbReference type="ARBA" id="ARBA00022801"/>
    </source>
</evidence>
<dbReference type="Proteomes" id="UP000179179">
    <property type="component" value="Unassembled WGS sequence"/>
</dbReference>
<gene>
    <name evidence="5" type="ORF">ABOM_007692</name>
</gene>
<accession>A0A1F7ZY87</accession>